<dbReference type="GeneID" id="14891571"/>
<dbReference type="OMA" id="EIELHEC"/>
<dbReference type="EMBL" id="KB206336">
    <property type="protein sequence ID" value="ELP92564.1"/>
    <property type="molecule type" value="Genomic_DNA"/>
</dbReference>
<sequence length="633" mass="72892">MSNMEMIYMMQVSLYLPTLKDILTFISINKKCQDAVTSLKVNPWFSKSGDIENFCAFFSPDTVNCNSLVVSLNVLEKAVYIRNFQIFTTEIDQLKDKNIAEKITSLIIVEPPKSVGTFQELGVGIKKDFYELLYQWKIPNIEMPLNLFNECIACFEHNNNANRNGTYFPKKVLLHVDSMGSDFDTKTSEMYVNINSAAQKYDDNQIVIDWTDTTEPNKVLLTPNCKNYTHVITPKTFQNFKPLYRERLIAKIGGYDDDEYFKTIVKIFNVCCSTHLEIQTMGDLSNLVIPEFVKDLSVSLYTHEKHIVWLPCNMKIESFSSLNVNLIFTDVIPTVKTVKATKSTFLLQKETPTDTKNKEWVMDNNFPFPNVEEIELHECSDFDFKIPEKLTTFNVCDNSKNITTVVGQNCEHLNIENVTNSSFCIDCNKFDTFSFKQCNNTIFEFINTKPNSLDLIFSECSTPTIAVENNTIKKLILKKCSGVKMATNVEIGEFIVENTKFNNSTKCTAKSVFLINITEFLPIDFTYTKHLKLFDVYQFSFNTTFDYCEILEVAFCKHLDFIFHKEHLKNIKIESSHKLVFSGEFHSVKKMCLIGKVSVEFPQNTKFPIENVETNEEIDMNEGMALSQFNEIK</sequence>
<gene>
    <name evidence="1" type="ORF">EIN_073070</name>
</gene>
<accession>A0A0A1UBH3</accession>
<dbReference type="RefSeq" id="XP_004259335.1">
    <property type="nucleotide sequence ID" value="XM_004259287.1"/>
</dbReference>
<dbReference type="VEuPathDB" id="AmoebaDB:EIN_073070"/>
<dbReference type="KEGG" id="eiv:EIN_073070"/>
<evidence type="ECO:0000313" key="1">
    <source>
        <dbReference type="EMBL" id="ELP92564.1"/>
    </source>
</evidence>
<feature type="non-terminal residue" evidence="1">
    <location>
        <position position="633"/>
    </location>
</feature>
<name>A0A0A1UBH3_ENTIV</name>
<reference evidence="1 2" key="1">
    <citation type="submission" date="2012-10" db="EMBL/GenBank/DDBJ databases">
        <authorList>
            <person name="Zafar N."/>
            <person name="Inman J."/>
            <person name="Hall N."/>
            <person name="Lorenzi H."/>
            <person name="Caler E."/>
        </authorList>
    </citation>
    <scope>NUCLEOTIDE SEQUENCE [LARGE SCALE GENOMIC DNA]</scope>
    <source>
        <strain evidence="1 2">IP1</strain>
    </source>
</reference>
<organism evidence="1 2">
    <name type="scientific">Entamoeba invadens IP1</name>
    <dbReference type="NCBI Taxonomy" id="370355"/>
    <lineage>
        <taxon>Eukaryota</taxon>
        <taxon>Amoebozoa</taxon>
        <taxon>Evosea</taxon>
        <taxon>Archamoebae</taxon>
        <taxon>Mastigamoebida</taxon>
        <taxon>Entamoebidae</taxon>
        <taxon>Entamoeba</taxon>
    </lineage>
</organism>
<dbReference type="AlphaFoldDB" id="A0A0A1UBH3"/>
<evidence type="ECO:0000313" key="2">
    <source>
        <dbReference type="Proteomes" id="UP000014680"/>
    </source>
</evidence>
<protein>
    <submittedName>
        <fullName evidence="1">Uncharacterized protein</fullName>
    </submittedName>
</protein>
<dbReference type="OrthoDB" id="31391at2759"/>
<dbReference type="Proteomes" id="UP000014680">
    <property type="component" value="Unassembled WGS sequence"/>
</dbReference>
<keyword evidence="2" id="KW-1185">Reference proteome</keyword>
<proteinExistence type="predicted"/>